<dbReference type="Pfam" id="PF24597">
    <property type="entry name" value="TPR_DOP1_M"/>
    <property type="match status" value="1"/>
</dbReference>
<keyword evidence="5" id="KW-0472">Membrane</keyword>
<dbReference type="SUPFAM" id="SSF48371">
    <property type="entry name" value="ARM repeat"/>
    <property type="match status" value="1"/>
</dbReference>
<gene>
    <name evidence="10" type="ORF">CANARDRAFT_194233</name>
</gene>
<comment type="similarity">
    <text evidence="6">Belongs to the DOP1 family.</text>
</comment>
<dbReference type="GO" id="GO:0005768">
    <property type="term" value="C:endosome"/>
    <property type="evidence" value="ECO:0007669"/>
    <property type="project" value="TreeGrafter"/>
</dbReference>
<evidence type="ECO:0000259" key="7">
    <source>
        <dbReference type="Pfam" id="PF04118"/>
    </source>
</evidence>
<dbReference type="InterPro" id="IPR040314">
    <property type="entry name" value="DOP1"/>
</dbReference>
<feature type="domain" description="DOP1 N-terminal" evidence="7">
    <location>
        <begin position="37"/>
        <end position="357"/>
    </location>
</feature>
<feature type="domain" description="DOP1-like middle TPR" evidence="8">
    <location>
        <begin position="381"/>
        <end position="553"/>
    </location>
</feature>
<dbReference type="InterPro" id="IPR016024">
    <property type="entry name" value="ARM-type_fold"/>
</dbReference>
<dbReference type="PANTHER" id="PTHR14042">
    <property type="entry name" value="DOPEY-RELATED"/>
    <property type="match status" value="1"/>
</dbReference>
<keyword evidence="11" id="KW-1185">Reference proteome</keyword>
<evidence type="ECO:0000256" key="4">
    <source>
        <dbReference type="ARBA" id="ARBA00023034"/>
    </source>
</evidence>
<comment type="subcellular location">
    <subcellularLocation>
        <location evidence="1">Golgi apparatus membrane</location>
        <topology evidence="1">Peripheral membrane protein</topology>
    </subcellularLocation>
</comment>
<evidence type="ECO:0000256" key="2">
    <source>
        <dbReference type="ARBA" id="ARBA00022448"/>
    </source>
</evidence>
<dbReference type="GO" id="GO:0005829">
    <property type="term" value="C:cytosol"/>
    <property type="evidence" value="ECO:0007669"/>
    <property type="project" value="GOC"/>
</dbReference>
<accession>A0A1E4T6V2</accession>
<dbReference type="GO" id="GO:0006895">
    <property type="term" value="P:Golgi to endosome transport"/>
    <property type="evidence" value="ECO:0007669"/>
    <property type="project" value="InterPro"/>
</dbReference>
<keyword evidence="4" id="KW-0333">Golgi apparatus</keyword>
<dbReference type="Pfam" id="PF04118">
    <property type="entry name" value="Dopey_N"/>
    <property type="match status" value="1"/>
</dbReference>
<keyword evidence="2" id="KW-0813">Transport</keyword>
<dbReference type="PANTHER" id="PTHR14042:SF24">
    <property type="entry name" value="PROTEIN DOPEY-1 HOMOLOG"/>
    <property type="match status" value="1"/>
</dbReference>
<organism evidence="10 11">
    <name type="scientific">[Candida] arabinofermentans NRRL YB-2248</name>
    <dbReference type="NCBI Taxonomy" id="983967"/>
    <lineage>
        <taxon>Eukaryota</taxon>
        <taxon>Fungi</taxon>
        <taxon>Dikarya</taxon>
        <taxon>Ascomycota</taxon>
        <taxon>Saccharomycotina</taxon>
        <taxon>Pichiomycetes</taxon>
        <taxon>Pichiales</taxon>
        <taxon>Pichiaceae</taxon>
        <taxon>Ogataea</taxon>
        <taxon>Ogataea/Candida clade</taxon>
    </lineage>
</organism>
<name>A0A1E4T6V2_9ASCO</name>
<proteinExistence type="inferred from homology"/>
<dbReference type="InterPro" id="IPR056457">
    <property type="entry name" value="DOP1_C"/>
</dbReference>
<evidence type="ECO:0000313" key="10">
    <source>
        <dbReference type="EMBL" id="ODV87484.1"/>
    </source>
</evidence>
<dbReference type="Proteomes" id="UP000094801">
    <property type="component" value="Unassembled WGS sequence"/>
</dbReference>
<evidence type="ECO:0000256" key="3">
    <source>
        <dbReference type="ARBA" id="ARBA00022927"/>
    </source>
</evidence>
<sequence>MSLSQAKGSNFLRSMSPIPLLYGKSYDTKQATKQLNAKEKKYIAAIERALSAFDSVDEWADYISYLSKLQKALQSNPEPSINHWIPHDFEISQTLSRCLSSKLPSGVHRKALEIYGLIFEIVGVDNLSSDISVWLPGLLPLMSYASISVKPELIELFRTHIVTIDPAVLRVVFKSLLLSFLPALDDTTSESFGSVMDLIELFKKHLNNDSHFWQCLFLCIITSPDKRSGAMEWCVKKLPSFALIDSIEEQSSEEKDDKAEKIAILDHLSPEAKACVTPEAGLLVRAFSDGLKDDNLYVQRGFFDLLVTKLPLNLEVLQSLVPVHDKEILILSAAGAVLRKDMSLNRRLWNWLLGPEQPEVSTPGASAVATSTKSHMSKVEYFHTYGLTHFLNALFSLIDGIAHSTSINQQRIEACKITMAIMDKWEIGQLVVPKILLPIVKCTKQTYDAGEMEEFDDLLKNANTFFDGVETINIWSDISKLIKDHQIDLVTFMLKNFHVEDEDMVVTHAPLILLEVLTYYKGDHESVELIKLLLNLIPQRAFLPIEHAEPRYTNVAELFQDLSEFQSEISSRLDNIVEPPFKVADLSALLLSLVTYVTAKQLNVDSFIFYNFCEILNELLEKIPTGESEWSDQTLINALNLHSFETFDDNDVSVAFGIALIFKTISKQTSKLESLKLLKLVMGMLWNCLIHPTGKYQVEAVKKIWSLELSVDSHYIEAALASLFINSEYAVRIRGFNALWTHSSTFNESDSILTRPLQLILDDLNGGDEIDSILVSKWIRSTLNTSSINRIFKICCSGLLLKNKFIETGAFANNDDDDFALFAYQLGTIQNLLMVDTQLMVAAIKSELCVMDNDTEISIINANNWSVSNYKSLLITIIMRFLSIKSPPDLTIDEFKNYSKCAKISMNLLETLIDGSETNFNQFPTLITQLCTRSTSHDSYSILVTFYLRTLSKITKISSQKQLPVTLLELPSNNVLSNFSDFVETGIQNSTSALVLSAWIGLILETSSFYPELIFKSTLHITQCICTKIEELFSFNKAYINNLIRSDEIEISDPDETISELINGLQDILSTSHSYLNYLLTGKFTNLNGVPNQSNKESSFFVSVMQGVFQVETPNEKSEEFDRRIMVLKSFKSAATTCYKIWLWADEYSKVIQIEEKPSLLSFSQSTNYNASKLKFRSKKILEKIYTMEPLEIIETLISCQKRQNTFNNKFSAFKIMHVLDGSRSQNTLPLLINSLVSRVNISSLDSNQRSSLITSLSEKDVSSFLVDYVESLSNDAVEDIWPQLTQFLKDVQSNPAIYKSLFPDLLKFAAVIGTKVSQISFGDQKKVRKEMIDSFTKILSLSVNVKINLHDESSLTEKSVAMEELCMALGFVIPKIQSIVQDSDKTIQCLTTIISSTIIPLVKYKPLNQAPKYVLKLVTDLSHLPQCPNLKIWKTLCFELLMDSRFFNNEMNLDWNLIFSNWIDGDKEKINDLIVKLLPYGGTSTLFSWNDSELTNRILNLKRISYLIMILPIDSFLNYLKDLQIKIDDMLKNSTNHALKPYIFLLLRVIVTKFTEPHLVTLWPTIYTQLQLFFLEILQQLVEIDSDNNSLNDESKEESSSINLDNALVLQSCKLLDVLVLLKLEEFQLCEWLFVTNTTDAVYRDSNVPILATIDKISHMKSFRVFEPKNNLKVKGSLSDDRLKKPLLNGIKKCDSVFELRDFLDKLSIYNYENDYRMKICDHEVVEHDLFSDLFE</sequence>
<keyword evidence="3" id="KW-0653">Protein transport</keyword>
<dbReference type="GO" id="GO:0005802">
    <property type="term" value="C:trans-Golgi network"/>
    <property type="evidence" value="ECO:0007669"/>
    <property type="project" value="TreeGrafter"/>
</dbReference>
<evidence type="ECO:0000256" key="6">
    <source>
        <dbReference type="ARBA" id="ARBA00046326"/>
    </source>
</evidence>
<dbReference type="InterPro" id="IPR056458">
    <property type="entry name" value="TPR_DOP1_M"/>
</dbReference>
<evidence type="ECO:0000259" key="8">
    <source>
        <dbReference type="Pfam" id="PF24597"/>
    </source>
</evidence>
<dbReference type="OrthoDB" id="297643at2759"/>
<dbReference type="STRING" id="983967.A0A1E4T6V2"/>
<evidence type="ECO:0000259" key="9">
    <source>
        <dbReference type="Pfam" id="PF24598"/>
    </source>
</evidence>
<protein>
    <submittedName>
        <fullName evidence="10">Uncharacterized protein</fullName>
    </submittedName>
</protein>
<evidence type="ECO:0000256" key="1">
    <source>
        <dbReference type="ARBA" id="ARBA00004395"/>
    </source>
</evidence>
<reference evidence="11" key="1">
    <citation type="submission" date="2016-04" db="EMBL/GenBank/DDBJ databases">
        <title>Comparative genomics of biotechnologically important yeasts.</title>
        <authorList>
            <consortium name="DOE Joint Genome Institute"/>
            <person name="Riley R."/>
            <person name="Haridas S."/>
            <person name="Wolfe K.H."/>
            <person name="Lopes M.R."/>
            <person name="Hittinger C.T."/>
            <person name="Goker M."/>
            <person name="Salamov A."/>
            <person name="Wisecaver J."/>
            <person name="Long T.M."/>
            <person name="Aerts A.L."/>
            <person name="Barry K."/>
            <person name="Choi C."/>
            <person name="Clum A."/>
            <person name="Coughlan A.Y."/>
            <person name="Deshpande S."/>
            <person name="Douglass A.P."/>
            <person name="Hanson S.J."/>
            <person name="Klenk H.-P."/>
            <person name="Labutti K."/>
            <person name="Lapidus A."/>
            <person name="Lindquist E."/>
            <person name="Lipzen A."/>
            <person name="Meier-Kolthoff J.P."/>
            <person name="Ohm R.A."/>
            <person name="Otillar R.P."/>
            <person name="Pangilinan J."/>
            <person name="Peng Y."/>
            <person name="Rokas A."/>
            <person name="Rosa C.A."/>
            <person name="Scheuner C."/>
            <person name="Sibirny A.A."/>
            <person name="Slot J.C."/>
            <person name="Stielow J.B."/>
            <person name="Sun H."/>
            <person name="Kurtzman C.P."/>
            <person name="Blackwell M."/>
            <person name="Grigoriev I.V."/>
            <person name="Jeffries T.W."/>
        </authorList>
    </citation>
    <scope>NUCLEOTIDE SEQUENCE [LARGE SCALE GENOMIC DNA]</scope>
    <source>
        <strain evidence="11">NRRL YB-2248</strain>
    </source>
</reference>
<dbReference type="GO" id="GO:0015031">
    <property type="term" value="P:protein transport"/>
    <property type="evidence" value="ECO:0007669"/>
    <property type="project" value="UniProtKB-KW"/>
</dbReference>
<evidence type="ECO:0000313" key="11">
    <source>
        <dbReference type="Proteomes" id="UP000094801"/>
    </source>
</evidence>
<dbReference type="Pfam" id="PF24598">
    <property type="entry name" value="DOP1_C"/>
    <property type="match status" value="1"/>
</dbReference>
<evidence type="ECO:0000256" key="5">
    <source>
        <dbReference type="ARBA" id="ARBA00023136"/>
    </source>
</evidence>
<dbReference type="InterPro" id="IPR007249">
    <property type="entry name" value="DOP1_N"/>
</dbReference>
<dbReference type="GO" id="GO:0000139">
    <property type="term" value="C:Golgi membrane"/>
    <property type="evidence" value="ECO:0007669"/>
    <property type="project" value="UniProtKB-SubCell"/>
</dbReference>
<dbReference type="EMBL" id="KV453848">
    <property type="protein sequence ID" value="ODV87484.1"/>
    <property type="molecule type" value="Genomic_DNA"/>
</dbReference>
<feature type="domain" description="DOP1-like C-terminal" evidence="9">
    <location>
        <begin position="1265"/>
        <end position="1717"/>
    </location>
</feature>